<sequence>MTKISDKKFALCINNNGYDASLITRKVYEIVPDAKGAADDLIRIVDESGEDYLYHKSHFVLVEFPQEVENALIAV</sequence>
<gene>
    <name evidence="1" type="ORF">MNBD_CHLOROFLEXI01-1545</name>
</gene>
<dbReference type="AlphaFoldDB" id="A0A3B0UWE4"/>
<accession>A0A3B0UWE4</accession>
<proteinExistence type="predicted"/>
<dbReference type="EMBL" id="UOEU01000364">
    <property type="protein sequence ID" value="VAW32493.1"/>
    <property type="molecule type" value="Genomic_DNA"/>
</dbReference>
<evidence type="ECO:0000313" key="1">
    <source>
        <dbReference type="EMBL" id="VAW32493.1"/>
    </source>
</evidence>
<name>A0A3B0UWE4_9ZZZZ</name>
<reference evidence="1" key="1">
    <citation type="submission" date="2018-06" db="EMBL/GenBank/DDBJ databases">
        <authorList>
            <person name="Zhirakovskaya E."/>
        </authorList>
    </citation>
    <scope>NUCLEOTIDE SEQUENCE</scope>
</reference>
<protein>
    <submittedName>
        <fullName evidence="1">Uncharacterized protein</fullName>
    </submittedName>
</protein>
<organism evidence="1">
    <name type="scientific">hydrothermal vent metagenome</name>
    <dbReference type="NCBI Taxonomy" id="652676"/>
    <lineage>
        <taxon>unclassified sequences</taxon>
        <taxon>metagenomes</taxon>
        <taxon>ecological metagenomes</taxon>
    </lineage>
</organism>